<dbReference type="AlphaFoldDB" id="A0AAN6SMT7"/>
<evidence type="ECO:0000313" key="2">
    <source>
        <dbReference type="EMBL" id="KAK4033117.1"/>
    </source>
</evidence>
<organism evidence="2 3">
    <name type="scientific">Parachaetomium inaequale</name>
    <dbReference type="NCBI Taxonomy" id="2588326"/>
    <lineage>
        <taxon>Eukaryota</taxon>
        <taxon>Fungi</taxon>
        <taxon>Dikarya</taxon>
        <taxon>Ascomycota</taxon>
        <taxon>Pezizomycotina</taxon>
        <taxon>Sordariomycetes</taxon>
        <taxon>Sordariomycetidae</taxon>
        <taxon>Sordariales</taxon>
        <taxon>Chaetomiaceae</taxon>
        <taxon>Parachaetomium</taxon>
    </lineage>
</organism>
<evidence type="ECO:0000313" key="3">
    <source>
        <dbReference type="Proteomes" id="UP001303115"/>
    </source>
</evidence>
<gene>
    <name evidence="2" type="ORF">C8A01DRAFT_19911</name>
</gene>
<feature type="domain" description="2EXR" evidence="1">
    <location>
        <begin position="48"/>
        <end position="173"/>
    </location>
</feature>
<protein>
    <recommendedName>
        <fullName evidence="1">2EXR domain-containing protein</fullName>
    </recommendedName>
</protein>
<dbReference type="Pfam" id="PF20150">
    <property type="entry name" value="2EXR"/>
    <property type="match status" value="1"/>
</dbReference>
<comment type="caution">
    <text evidence="2">The sequence shown here is derived from an EMBL/GenBank/DDBJ whole genome shotgun (WGS) entry which is preliminary data.</text>
</comment>
<keyword evidence="3" id="KW-1185">Reference proteome</keyword>
<dbReference type="InterPro" id="IPR045518">
    <property type="entry name" value="2EXR"/>
</dbReference>
<reference evidence="3" key="1">
    <citation type="journal article" date="2023" name="Mol. Phylogenet. Evol.">
        <title>Genome-scale phylogeny and comparative genomics of the fungal order Sordariales.</title>
        <authorList>
            <person name="Hensen N."/>
            <person name="Bonometti L."/>
            <person name="Westerberg I."/>
            <person name="Brannstrom I.O."/>
            <person name="Guillou S."/>
            <person name="Cros-Aarteil S."/>
            <person name="Calhoun S."/>
            <person name="Haridas S."/>
            <person name="Kuo A."/>
            <person name="Mondo S."/>
            <person name="Pangilinan J."/>
            <person name="Riley R."/>
            <person name="LaButti K."/>
            <person name="Andreopoulos B."/>
            <person name="Lipzen A."/>
            <person name="Chen C."/>
            <person name="Yan M."/>
            <person name="Daum C."/>
            <person name="Ng V."/>
            <person name="Clum A."/>
            <person name="Steindorff A."/>
            <person name="Ohm R.A."/>
            <person name="Martin F."/>
            <person name="Silar P."/>
            <person name="Natvig D.O."/>
            <person name="Lalanne C."/>
            <person name="Gautier V."/>
            <person name="Ament-Velasquez S.L."/>
            <person name="Kruys A."/>
            <person name="Hutchinson M.I."/>
            <person name="Powell A.J."/>
            <person name="Barry K."/>
            <person name="Miller A.N."/>
            <person name="Grigoriev I.V."/>
            <person name="Debuchy R."/>
            <person name="Gladieux P."/>
            <person name="Hiltunen Thoren M."/>
            <person name="Johannesson H."/>
        </authorList>
    </citation>
    <scope>NUCLEOTIDE SEQUENCE [LARGE SCALE GENOMIC DNA]</scope>
    <source>
        <strain evidence="3">CBS 284.82</strain>
    </source>
</reference>
<accession>A0AAN6SMT7</accession>
<proteinExistence type="predicted"/>
<evidence type="ECO:0000259" key="1">
    <source>
        <dbReference type="Pfam" id="PF20150"/>
    </source>
</evidence>
<sequence>MRTWLRQGRRPRSEPAIDDEVDVRLFNNVYSSRAAPLPTGAVSDVWAPFCRLPAELRRLVWLLFLRRHRMIDVTLGLEPATVEREKGTPYPGDLSEGAKPRYYTHRNHLGNVVSSRGYTVAIEGDRFAAWLSPLLWVNSEARETALDFYRVRLPAPRRHPGRLLYLNPEYDVLYVRPCSKSEFLPAPDIPQHRDPRPLAVLVDFICDIRAYDPKDQGIANLALDELYRSDPLGGRIWHDAHGLLLPLNPGILHPAAAASFAAILQSRLRSVLWVVYFGDQKRIIPETSLGPGMRYHFAQTFPLHRRGLPAAAFDWLEADPRPGIEFDLCQLSIPCDMRGLARGWERLEGAFGIGKRAEGDEFRFYICPAVDWTLTVGRKSDSWMPAQASTLRAELAQYLREHAKIGYAKRQFSARLLKESGRTHAGGIQMHRTMVDAETFESLQSEPRTTAGMWLFPANTLQDADYTRSTISDVSAVRPGLLLFEVGE</sequence>
<dbReference type="EMBL" id="MU854551">
    <property type="protein sequence ID" value="KAK4033117.1"/>
    <property type="molecule type" value="Genomic_DNA"/>
</dbReference>
<dbReference type="Proteomes" id="UP001303115">
    <property type="component" value="Unassembled WGS sequence"/>
</dbReference>
<name>A0AAN6SMT7_9PEZI</name>